<evidence type="ECO:0000313" key="1">
    <source>
        <dbReference type="EMBL" id="MFC5994643.1"/>
    </source>
</evidence>
<proteinExistence type="predicted"/>
<comment type="caution">
    <text evidence="1">The sequence shown here is derived from an EMBL/GenBank/DDBJ whole genome shotgun (WGS) entry which is preliminary data.</text>
</comment>
<dbReference type="RefSeq" id="WP_379584663.1">
    <property type="nucleotide sequence ID" value="NZ_JBHSQW010000023.1"/>
</dbReference>
<keyword evidence="2" id="KW-1185">Reference proteome</keyword>
<dbReference type="EMBL" id="JBHSQW010000023">
    <property type="protein sequence ID" value="MFC5994643.1"/>
    <property type="molecule type" value="Genomic_DNA"/>
</dbReference>
<name>A0ABW1J1H5_9PSEU</name>
<dbReference type="Proteomes" id="UP001596302">
    <property type="component" value="Unassembled WGS sequence"/>
</dbReference>
<reference evidence="2" key="1">
    <citation type="journal article" date="2019" name="Int. J. Syst. Evol. Microbiol.">
        <title>The Global Catalogue of Microorganisms (GCM) 10K type strain sequencing project: providing services to taxonomists for standard genome sequencing and annotation.</title>
        <authorList>
            <consortium name="The Broad Institute Genomics Platform"/>
            <consortium name="The Broad Institute Genome Sequencing Center for Infectious Disease"/>
            <person name="Wu L."/>
            <person name="Ma J."/>
        </authorList>
    </citation>
    <scope>NUCLEOTIDE SEQUENCE [LARGE SCALE GENOMIC DNA]</scope>
    <source>
        <strain evidence="2">CCM 8391</strain>
    </source>
</reference>
<accession>A0ABW1J1H5</accession>
<evidence type="ECO:0000313" key="2">
    <source>
        <dbReference type="Proteomes" id="UP001596302"/>
    </source>
</evidence>
<organism evidence="1 2">
    <name type="scientific">Pseudonocardia hispaniensis</name>
    <dbReference type="NCBI Taxonomy" id="904933"/>
    <lineage>
        <taxon>Bacteria</taxon>
        <taxon>Bacillati</taxon>
        <taxon>Actinomycetota</taxon>
        <taxon>Actinomycetes</taxon>
        <taxon>Pseudonocardiales</taxon>
        <taxon>Pseudonocardiaceae</taxon>
        <taxon>Pseudonocardia</taxon>
    </lineage>
</organism>
<gene>
    <name evidence="1" type="ORF">ACFQE5_10530</name>
</gene>
<sequence length="117" mass="13295">MQPYQRHQFDVLMQIATDRFADRVVQRCHGRAAALNRVRSDPQGEGIWLDEYVNTLFTEFFLDDVAGSAFVLQALQKRLVTTEETVADVLRRLAKAAFAELLTAKVVEVLARSERQG</sequence>
<protein>
    <submittedName>
        <fullName evidence="1">Uncharacterized protein</fullName>
    </submittedName>
</protein>